<dbReference type="Proteomes" id="UP000683360">
    <property type="component" value="Unassembled WGS sequence"/>
</dbReference>
<keyword evidence="3" id="KW-1185">Reference proteome</keyword>
<dbReference type="InterPro" id="IPR013783">
    <property type="entry name" value="Ig-like_fold"/>
</dbReference>
<name>A0A8S3VJQ7_MYTED</name>
<dbReference type="InterPro" id="IPR036179">
    <property type="entry name" value="Ig-like_dom_sf"/>
</dbReference>
<dbReference type="SUPFAM" id="SSF48726">
    <property type="entry name" value="Immunoglobulin"/>
    <property type="match status" value="1"/>
</dbReference>
<sequence>MIQTDDTVSWKTPDGKNVTKAYTDSDYKVKVQGEILLIENLMFANMGIYTCTVSKSSDGMARAYRLRGVNLDGPQFANLNEKYEENITVAVIASLVFAVPLVGLMVLEKCRYEKRNEDKTGQAYIVPTERKTPPQVVVTAYDNPACDNQVDDFSTQL</sequence>
<keyword evidence="1" id="KW-1133">Transmembrane helix</keyword>
<dbReference type="EMBL" id="CAJPWZ010003335">
    <property type="protein sequence ID" value="CAG2257988.1"/>
    <property type="molecule type" value="Genomic_DNA"/>
</dbReference>
<evidence type="ECO:0008006" key="4">
    <source>
        <dbReference type="Google" id="ProtNLM"/>
    </source>
</evidence>
<comment type="caution">
    <text evidence="2">The sequence shown here is derived from an EMBL/GenBank/DDBJ whole genome shotgun (WGS) entry which is preliminary data.</text>
</comment>
<feature type="transmembrane region" description="Helical" evidence="1">
    <location>
        <begin position="87"/>
        <end position="107"/>
    </location>
</feature>
<proteinExistence type="predicted"/>
<evidence type="ECO:0000313" key="2">
    <source>
        <dbReference type="EMBL" id="CAG2257988.1"/>
    </source>
</evidence>
<accession>A0A8S3VJQ7</accession>
<protein>
    <recommendedName>
        <fullName evidence="4">Ig-like domain-containing protein</fullName>
    </recommendedName>
</protein>
<dbReference type="Gene3D" id="2.60.40.10">
    <property type="entry name" value="Immunoglobulins"/>
    <property type="match status" value="1"/>
</dbReference>
<keyword evidence="1" id="KW-0812">Transmembrane</keyword>
<reference evidence="2" key="1">
    <citation type="submission" date="2021-03" db="EMBL/GenBank/DDBJ databases">
        <authorList>
            <person name="Bekaert M."/>
        </authorList>
    </citation>
    <scope>NUCLEOTIDE SEQUENCE</scope>
</reference>
<gene>
    <name evidence="2" type="ORF">MEDL_69170</name>
</gene>
<dbReference type="CDD" id="cd00096">
    <property type="entry name" value="Ig"/>
    <property type="match status" value="1"/>
</dbReference>
<keyword evidence="1" id="KW-0472">Membrane</keyword>
<dbReference type="OrthoDB" id="6089949at2759"/>
<evidence type="ECO:0000313" key="3">
    <source>
        <dbReference type="Proteomes" id="UP000683360"/>
    </source>
</evidence>
<organism evidence="2 3">
    <name type="scientific">Mytilus edulis</name>
    <name type="common">Blue mussel</name>
    <dbReference type="NCBI Taxonomy" id="6550"/>
    <lineage>
        <taxon>Eukaryota</taxon>
        <taxon>Metazoa</taxon>
        <taxon>Spiralia</taxon>
        <taxon>Lophotrochozoa</taxon>
        <taxon>Mollusca</taxon>
        <taxon>Bivalvia</taxon>
        <taxon>Autobranchia</taxon>
        <taxon>Pteriomorphia</taxon>
        <taxon>Mytilida</taxon>
        <taxon>Mytiloidea</taxon>
        <taxon>Mytilidae</taxon>
        <taxon>Mytilinae</taxon>
        <taxon>Mytilus</taxon>
    </lineage>
</organism>
<evidence type="ECO:0000256" key="1">
    <source>
        <dbReference type="SAM" id="Phobius"/>
    </source>
</evidence>
<dbReference type="AlphaFoldDB" id="A0A8S3VJQ7"/>